<dbReference type="GO" id="GO:0016887">
    <property type="term" value="F:ATP hydrolysis activity"/>
    <property type="evidence" value="ECO:0007669"/>
    <property type="project" value="RHEA"/>
</dbReference>
<evidence type="ECO:0000256" key="9">
    <source>
        <dbReference type="ARBA" id="ARBA00023235"/>
    </source>
</evidence>
<organism evidence="14 15">
    <name type="scientific">Nannocystis exedens</name>
    <dbReference type="NCBI Taxonomy" id="54"/>
    <lineage>
        <taxon>Bacteria</taxon>
        <taxon>Pseudomonadati</taxon>
        <taxon>Myxococcota</taxon>
        <taxon>Polyangia</taxon>
        <taxon>Nannocystales</taxon>
        <taxon>Nannocystaceae</taxon>
        <taxon>Nannocystis</taxon>
    </lineage>
</organism>
<evidence type="ECO:0000259" key="13">
    <source>
        <dbReference type="PROSITE" id="PS51199"/>
    </source>
</evidence>
<dbReference type="InterPro" id="IPR016136">
    <property type="entry name" value="DNA_helicase_N/primase_C"/>
</dbReference>
<dbReference type="InterPro" id="IPR027417">
    <property type="entry name" value="P-loop_NTPase"/>
</dbReference>
<dbReference type="Gene3D" id="3.40.50.300">
    <property type="entry name" value="P-loop containing nucleotide triphosphate hydrolases"/>
    <property type="match status" value="1"/>
</dbReference>
<dbReference type="Pfam" id="PF00772">
    <property type="entry name" value="DnaB"/>
    <property type="match status" value="1"/>
</dbReference>
<dbReference type="SUPFAM" id="SSF48024">
    <property type="entry name" value="N-terminal domain of DnaB helicase"/>
    <property type="match status" value="1"/>
</dbReference>
<keyword evidence="2 12" id="KW-0639">Primosome</keyword>
<keyword evidence="6 12" id="KW-0347">Helicase</keyword>
<dbReference type="PROSITE" id="PS51199">
    <property type="entry name" value="SF4_HELICASE"/>
    <property type="match status" value="1"/>
</dbReference>
<keyword evidence="8 12" id="KW-0238">DNA-binding</keyword>
<reference evidence="15" key="1">
    <citation type="submission" date="2016-10" db="EMBL/GenBank/DDBJ databases">
        <authorList>
            <person name="Varghese N."/>
            <person name="Submissions S."/>
        </authorList>
    </citation>
    <scope>NUCLEOTIDE SEQUENCE [LARGE SCALE GENOMIC DNA]</scope>
    <source>
        <strain evidence="15">ATCC 25963</strain>
    </source>
</reference>
<dbReference type="Gene3D" id="1.10.860.10">
    <property type="entry name" value="DNAb Helicase, Chain A"/>
    <property type="match status" value="1"/>
</dbReference>
<dbReference type="InterPro" id="IPR007693">
    <property type="entry name" value="DNA_helicase_DnaB-like_N"/>
</dbReference>
<dbReference type="GO" id="GO:0003677">
    <property type="term" value="F:DNA binding"/>
    <property type="evidence" value="ECO:0007669"/>
    <property type="project" value="UniProtKB-UniRule"/>
</dbReference>
<dbReference type="EMBL" id="FOMX01000029">
    <property type="protein sequence ID" value="SFF10395.1"/>
    <property type="molecule type" value="Genomic_DNA"/>
</dbReference>
<evidence type="ECO:0000256" key="10">
    <source>
        <dbReference type="ARBA" id="ARBA00048954"/>
    </source>
</evidence>
<dbReference type="GO" id="GO:0006269">
    <property type="term" value="P:DNA replication, synthesis of primer"/>
    <property type="evidence" value="ECO:0007669"/>
    <property type="project" value="UniProtKB-UniRule"/>
</dbReference>
<dbReference type="GO" id="GO:0005829">
    <property type="term" value="C:cytosol"/>
    <property type="evidence" value="ECO:0007669"/>
    <property type="project" value="TreeGrafter"/>
</dbReference>
<keyword evidence="15" id="KW-1185">Reference proteome</keyword>
<dbReference type="CDD" id="cd00984">
    <property type="entry name" value="DnaB_C"/>
    <property type="match status" value="1"/>
</dbReference>
<dbReference type="GO" id="GO:0005524">
    <property type="term" value="F:ATP binding"/>
    <property type="evidence" value="ECO:0007669"/>
    <property type="project" value="UniProtKB-UniRule"/>
</dbReference>
<dbReference type="PANTHER" id="PTHR30153">
    <property type="entry name" value="REPLICATIVE DNA HELICASE DNAB"/>
    <property type="match status" value="1"/>
</dbReference>
<dbReference type="AlphaFoldDB" id="A0A1I2FYB8"/>
<dbReference type="InterPro" id="IPR036185">
    <property type="entry name" value="DNA_heli_DnaB-like_N_sf"/>
</dbReference>
<dbReference type="STRING" id="54.SAMN02745121_06933"/>
<keyword evidence="3 12" id="KW-0235">DNA replication</keyword>
<protein>
    <recommendedName>
        <fullName evidence="11 12">Replicative DNA helicase</fullName>
        <ecNumber evidence="11 12">5.6.2.3</ecNumber>
    </recommendedName>
</protein>
<comment type="similarity">
    <text evidence="1 12">Belongs to the helicase family. DnaB subfamily.</text>
</comment>
<sequence length="471" mass="52898">MAGRTLPHNSEAEAAILGGIILRGDQALLDVLDIVREEDFYVPAHQAVFRAMRTLSEKREPIDTVTLEAQLRASDELKLVGGIEALTRLADRYATSRNITHHAEMVRRTATIRNLVIVTKEIAEEGMGDLESPDEFIDQAEKRILEVNERGRKTGYVSSRDLLIQVFNQISERAKRKNPITGVPTGFTQLDHMTGGLQPGDLVIIAARPSMGKTAFVLNLAQSACIMPQRFDGLPDSEKPVMHPVLFFSLEMGASQLVERVLCAEARVDAGKLRTGNYLEEEWIRMTSAASRIAQSKFYIDDQAAPSILEMRARARRFKDDKNIFPGIEGQFGMIIVDYLQLARGGKARYDSREQEISEISRGLKAMAKELRMPVLALSQLNRAVDTRADHRPQLSDLRESGAIEQDADVIMFIYRAERYAATEEEKKKVENQAEIIIGKQRNGPIGEVPLMFIKHMTRFENPAEPGFHRD</sequence>
<accession>A0A1I2FYB8</accession>
<dbReference type="GO" id="GO:0043139">
    <property type="term" value="F:5'-3' DNA helicase activity"/>
    <property type="evidence" value="ECO:0007669"/>
    <property type="project" value="UniProtKB-EC"/>
</dbReference>
<name>A0A1I2FYB8_9BACT</name>
<comment type="catalytic activity">
    <reaction evidence="10 12">
        <text>ATP + H2O = ADP + phosphate + H(+)</text>
        <dbReference type="Rhea" id="RHEA:13065"/>
        <dbReference type="ChEBI" id="CHEBI:15377"/>
        <dbReference type="ChEBI" id="CHEBI:15378"/>
        <dbReference type="ChEBI" id="CHEBI:30616"/>
        <dbReference type="ChEBI" id="CHEBI:43474"/>
        <dbReference type="ChEBI" id="CHEBI:456216"/>
        <dbReference type="EC" id="5.6.2.3"/>
    </reaction>
</comment>
<evidence type="ECO:0000256" key="4">
    <source>
        <dbReference type="ARBA" id="ARBA00022741"/>
    </source>
</evidence>
<dbReference type="PANTHER" id="PTHR30153:SF2">
    <property type="entry name" value="REPLICATIVE DNA HELICASE"/>
    <property type="match status" value="1"/>
</dbReference>
<evidence type="ECO:0000256" key="12">
    <source>
        <dbReference type="RuleBase" id="RU362085"/>
    </source>
</evidence>
<dbReference type="RefSeq" id="WP_096332293.1">
    <property type="nucleotide sequence ID" value="NZ_FOMX01000029.1"/>
</dbReference>
<evidence type="ECO:0000256" key="3">
    <source>
        <dbReference type="ARBA" id="ARBA00022705"/>
    </source>
</evidence>
<evidence type="ECO:0000313" key="14">
    <source>
        <dbReference type="EMBL" id="SFF10395.1"/>
    </source>
</evidence>
<dbReference type="EC" id="5.6.2.3" evidence="11 12"/>
<keyword evidence="4 12" id="KW-0547">Nucleotide-binding</keyword>
<evidence type="ECO:0000256" key="8">
    <source>
        <dbReference type="ARBA" id="ARBA00023125"/>
    </source>
</evidence>
<dbReference type="GO" id="GO:1990077">
    <property type="term" value="C:primosome complex"/>
    <property type="evidence" value="ECO:0007669"/>
    <property type="project" value="UniProtKB-UniRule"/>
</dbReference>
<dbReference type="InterPro" id="IPR007694">
    <property type="entry name" value="DNA_helicase_DnaB-like_C"/>
</dbReference>
<keyword evidence="5 12" id="KW-0378">Hydrolase</keyword>
<dbReference type="NCBIfam" id="TIGR00665">
    <property type="entry name" value="DnaB"/>
    <property type="match status" value="1"/>
</dbReference>
<evidence type="ECO:0000256" key="6">
    <source>
        <dbReference type="ARBA" id="ARBA00022806"/>
    </source>
</evidence>
<gene>
    <name evidence="14" type="ORF">SAMN02745121_06933</name>
</gene>
<dbReference type="Pfam" id="PF03796">
    <property type="entry name" value="DnaB_C"/>
    <property type="match status" value="1"/>
</dbReference>
<dbReference type="SUPFAM" id="SSF52540">
    <property type="entry name" value="P-loop containing nucleoside triphosphate hydrolases"/>
    <property type="match status" value="1"/>
</dbReference>
<keyword evidence="9" id="KW-0413">Isomerase</keyword>
<keyword evidence="7 12" id="KW-0067">ATP-binding</keyword>
<feature type="domain" description="SF4 helicase" evidence="13">
    <location>
        <begin position="176"/>
        <end position="467"/>
    </location>
</feature>
<dbReference type="OrthoDB" id="9773982at2"/>
<evidence type="ECO:0000256" key="2">
    <source>
        <dbReference type="ARBA" id="ARBA00022515"/>
    </source>
</evidence>
<evidence type="ECO:0000256" key="5">
    <source>
        <dbReference type="ARBA" id="ARBA00022801"/>
    </source>
</evidence>
<proteinExistence type="inferred from homology"/>
<evidence type="ECO:0000256" key="7">
    <source>
        <dbReference type="ARBA" id="ARBA00022840"/>
    </source>
</evidence>
<evidence type="ECO:0000256" key="1">
    <source>
        <dbReference type="ARBA" id="ARBA00008428"/>
    </source>
</evidence>
<comment type="function">
    <text evidence="12">The main replicative DNA helicase, it participates in initiation and elongation during chromosome replication. Travels ahead of the DNA replisome, separating dsDNA into templates for DNA synthesis. A processive ATP-dependent 5'-3' DNA helicase it has DNA-dependent ATPase activity.</text>
</comment>
<dbReference type="Proteomes" id="UP000199400">
    <property type="component" value="Unassembled WGS sequence"/>
</dbReference>
<evidence type="ECO:0000256" key="11">
    <source>
        <dbReference type="NCBIfam" id="TIGR00665"/>
    </source>
</evidence>
<evidence type="ECO:0000313" key="15">
    <source>
        <dbReference type="Proteomes" id="UP000199400"/>
    </source>
</evidence>
<dbReference type="InterPro" id="IPR007692">
    <property type="entry name" value="DNA_helicase_DnaB"/>
</dbReference>